<gene>
    <name evidence="7" type="ORF">VPNG_08908</name>
</gene>
<evidence type="ECO:0000256" key="2">
    <source>
        <dbReference type="ARBA" id="ARBA00022553"/>
    </source>
</evidence>
<keyword evidence="4" id="KW-0560">Oxidoreductase</keyword>
<keyword evidence="8" id="KW-1185">Reference proteome</keyword>
<dbReference type="InterPro" id="IPR016039">
    <property type="entry name" value="Thiolase-like"/>
</dbReference>
<comment type="similarity">
    <text evidence="5">Belongs to the thiolase-like superfamily. Beta-ketoacyl-ACP synthases family.</text>
</comment>
<dbReference type="InterPro" id="IPR050091">
    <property type="entry name" value="PKS_NRPS_Biosynth_Enz"/>
</dbReference>
<dbReference type="EMBL" id="LKEB01000071">
    <property type="protein sequence ID" value="ROV95506.1"/>
    <property type="molecule type" value="Genomic_DNA"/>
</dbReference>
<keyword evidence="2" id="KW-0597">Phosphoprotein</keyword>
<dbReference type="CDD" id="cd00833">
    <property type="entry name" value="PKS"/>
    <property type="match status" value="1"/>
</dbReference>
<dbReference type="OrthoDB" id="329835at2759"/>
<evidence type="ECO:0000256" key="1">
    <source>
        <dbReference type="ARBA" id="ARBA00022450"/>
    </source>
</evidence>
<dbReference type="AlphaFoldDB" id="A0A423VWX2"/>
<protein>
    <recommendedName>
        <fullName evidence="6">Ketosynthase family 3 (KS3) domain-containing protein</fullName>
    </recommendedName>
</protein>
<evidence type="ECO:0000256" key="3">
    <source>
        <dbReference type="ARBA" id="ARBA00022679"/>
    </source>
</evidence>
<dbReference type="Gene3D" id="3.40.47.10">
    <property type="match status" value="1"/>
</dbReference>
<reference evidence="7 8" key="1">
    <citation type="submission" date="2015-09" db="EMBL/GenBank/DDBJ databases">
        <title>Host preference determinants of Valsa canker pathogens revealed by comparative genomics.</title>
        <authorList>
            <person name="Yin Z."/>
            <person name="Huang L."/>
        </authorList>
    </citation>
    <scope>NUCLEOTIDE SEQUENCE [LARGE SCALE GENOMIC DNA]</scope>
    <source>
        <strain evidence="7 8">SXYLt</strain>
    </source>
</reference>
<dbReference type="SMART" id="SM00825">
    <property type="entry name" value="PKS_KS"/>
    <property type="match status" value="1"/>
</dbReference>
<evidence type="ECO:0000313" key="7">
    <source>
        <dbReference type="EMBL" id="ROV95506.1"/>
    </source>
</evidence>
<dbReference type="InterPro" id="IPR020841">
    <property type="entry name" value="PKS_Beta-ketoAc_synthase_dom"/>
</dbReference>
<dbReference type="PROSITE" id="PS52004">
    <property type="entry name" value="KS3_2"/>
    <property type="match status" value="1"/>
</dbReference>
<evidence type="ECO:0000313" key="8">
    <source>
        <dbReference type="Proteomes" id="UP000285146"/>
    </source>
</evidence>
<proteinExistence type="inferred from homology"/>
<dbReference type="PANTHER" id="PTHR43775">
    <property type="entry name" value="FATTY ACID SYNTHASE"/>
    <property type="match status" value="1"/>
</dbReference>
<dbReference type="GO" id="GO:0044550">
    <property type="term" value="P:secondary metabolite biosynthetic process"/>
    <property type="evidence" value="ECO:0007669"/>
    <property type="project" value="TreeGrafter"/>
</dbReference>
<evidence type="ECO:0000256" key="5">
    <source>
        <dbReference type="RuleBase" id="RU003694"/>
    </source>
</evidence>
<keyword evidence="3 5" id="KW-0808">Transferase</keyword>
<dbReference type="GO" id="GO:0016491">
    <property type="term" value="F:oxidoreductase activity"/>
    <property type="evidence" value="ECO:0007669"/>
    <property type="project" value="UniProtKB-KW"/>
</dbReference>
<dbReference type="GO" id="GO:0006633">
    <property type="term" value="P:fatty acid biosynthetic process"/>
    <property type="evidence" value="ECO:0007669"/>
    <property type="project" value="InterPro"/>
</dbReference>
<accession>A0A423VWX2</accession>
<dbReference type="STRING" id="1230097.A0A423VWX2"/>
<dbReference type="SUPFAM" id="SSF53901">
    <property type="entry name" value="Thiolase-like"/>
    <property type="match status" value="1"/>
</dbReference>
<dbReference type="PANTHER" id="PTHR43775:SF29">
    <property type="entry name" value="ASPERFURANONE POLYKETIDE SYNTHASE AFOG-RELATED"/>
    <property type="match status" value="1"/>
</dbReference>
<dbReference type="InterPro" id="IPR014031">
    <property type="entry name" value="Ketoacyl_synth_C"/>
</dbReference>
<dbReference type="PROSITE" id="PS00606">
    <property type="entry name" value="KS3_1"/>
    <property type="match status" value="1"/>
</dbReference>
<sequence>MGDSQPEALGEGSAMPLAIVGLALEFPQDADNVEGFWQMILDGRCSSTEFPPDRFNIDAFYHPNNDRPSTIPLRGGHFLKEDLGAFDAPFFSITANEAACMDPQHRHMLETAYHALEDVSAGIPMSKCTGSNTSVYTGCFTNDYLSILHQDYQSEQRHAAMGLVPSMMANRLSWFFNFKGTSMNLDTACSSSLVALHLACQDLRTGNASMALVGGANLVFHPNFMKLMTDFNFLSRDSRCWSFDERANGYARGEGFAVLVVKRLHDALRDGDTIRAVVRNTGTNQDGRTPGITQPSGEAQADLIAETYSQAGIEIEPTRFFEAHATGTPVGDPIEGNAIGRAFRKYRTQDDPLYIGAVKANIGHLEGASGLAGVVKTILVLERGLIPPIASLHTLNPKIDAERLHLHVFEDITAQSTTTATGKDMFKTVFMVRESPRATAMQNWKMATRL</sequence>
<dbReference type="Pfam" id="PF02801">
    <property type="entry name" value="Ketoacyl-synt_C"/>
    <property type="match status" value="1"/>
</dbReference>
<comment type="caution">
    <text evidence="7">The sequence shown here is derived from an EMBL/GenBank/DDBJ whole genome shotgun (WGS) entry which is preliminary data.</text>
</comment>
<feature type="domain" description="Ketosynthase family 3 (KS3)" evidence="6">
    <location>
        <begin position="14"/>
        <end position="450"/>
    </location>
</feature>
<dbReference type="InParanoid" id="A0A423VWX2"/>
<dbReference type="InterPro" id="IPR014030">
    <property type="entry name" value="Ketoacyl_synth_N"/>
</dbReference>
<evidence type="ECO:0000256" key="4">
    <source>
        <dbReference type="ARBA" id="ARBA00023002"/>
    </source>
</evidence>
<dbReference type="Pfam" id="PF00109">
    <property type="entry name" value="ketoacyl-synt"/>
    <property type="match status" value="1"/>
</dbReference>
<dbReference type="FunCoup" id="A0A423VWX2">
    <property type="interactions" value="421"/>
</dbReference>
<dbReference type="Proteomes" id="UP000285146">
    <property type="component" value="Unassembled WGS sequence"/>
</dbReference>
<organism evidence="7 8">
    <name type="scientific">Cytospora leucostoma</name>
    <dbReference type="NCBI Taxonomy" id="1230097"/>
    <lineage>
        <taxon>Eukaryota</taxon>
        <taxon>Fungi</taxon>
        <taxon>Dikarya</taxon>
        <taxon>Ascomycota</taxon>
        <taxon>Pezizomycotina</taxon>
        <taxon>Sordariomycetes</taxon>
        <taxon>Sordariomycetidae</taxon>
        <taxon>Diaporthales</taxon>
        <taxon>Cytosporaceae</taxon>
        <taxon>Cytospora</taxon>
    </lineage>
</organism>
<name>A0A423VWX2_9PEZI</name>
<keyword evidence="1" id="KW-0596">Phosphopantetheine</keyword>
<dbReference type="GO" id="GO:0004315">
    <property type="term" value="F:3-oxoacyl-[acyl-carrier-protein] synthase activity"/>
    <property type="evidence" value="ECO:0007669"/>
    <property type="project" value="InterPro"/>
</dbReference>
<evidence type="ECO:0000259" key="6">
    <source>
        <dbReference type="PROSITE" id="PS52004"/>
    </source>
</evidence>
<dbReference type="GO" id="GO:0004312">
    <property type="term" value="F:fatty acid synthase activity"/>
    <property type="evidence" value="ECO:0007669"/>
    <property type="project" value="TreeGrafter"/>
</dbReference>
<dbReference type="InterPro" id="IPR018201">
    <property type="entry name" value="Ketoacyl_synth_AS"/>
</dbReference>